<organism evidence="2 3">
    <name type="scientific">Salinarimonas ramus</name>
    <dbReference type="NCBI Taxonomy" id="690164"/>
    <lineage>
        <taxon>Bacteria</taxon>
        <taxon>Pseudomonadati</taxon>
        <taxon>Pseudomonadota</taxon>
        <taxon>Alphaproteobacteria</taxon>
        <taxon>Hyphomicrobiales</taxon>
        <taxon>Salinarimonadaceae</taxon>
        <taxon>Salinarimonas</taxon>
    </lineage>
</organism>
<dbReference type="NCBIfam" id="NF037995">
    <property type="entry name" value="TRAP_S1"/>
    <property type="match status" value="1"/>
</dbReference>
<dbReference type="PANTHER" id="PTHR33376:SF2">
    <property type="entry name" value="DICARBOXYLATE-BINDING PERIPLASMIC PROTEIN"/>
    <property type="match status" value="1"/>
</dbReference>
<gene>
    <name evidence="2" type="ORF">GCM10011322_04280</name>
</gene>
<dbReference type="InterPro" id="IPR004682">
    <property type="entry name" value="TRAP_DctP"/>
</dbReference>
<dbReference type="CDD" id="cd13603">
    <property type="entry name" value="PBP2_TRAP_Siap_TeaA_like"/>
    <property type="match status" value="1"/>
</dbReference>
<dbReference type="NCBIfam" id="TIGR00787">
    <property type="entry name" value="dctP"/>
    <property type="match status" value="1"/>
</dbReference>
<evidence type="ECO:0000313" key="3">
    <source>
        <dbReference type="Proteomes" id="UP000600449"/>
    </source>
</evidence>
<proteinExistence type="predicted"/>
<keyword evidence="1" id="KW-0732">Signal</keyword>
<protein>
    <submittedName>
        <fullName evidence="2">C4-dicarboxylate ABC transporter</fullName>
    </submittedName>
</protein>
<dbReference type="Pfam" id="PF03480">
    <property type="entry name" value="DctP"/>
    <property type="match status" value="1"/>
</dbReference>
<comment type="caution">
    <text evidence="2">The sequence shown here is derived from an EMBL/GenBank/DDBJ whole genome shotgun (WGS) entry which is preliminary data.</text>
</comment>
<evidence type="ECO:0000256" key="1">
    <source>
        <dbReference type="ARBA" id="ARBA00022729"/>
    </source>
</evidence>
<sequence>MAFGLCATPASAQETLRFAHFSAIADPNHVAAQMFADRIAEETDGRYNVEIFENSQLGGELEVVEGIQLGTVDVAPPSAAVLANIVPEMNLLNMPFLFSDFDHYETVLEGPFFDALVEKAAESGVRVLGMMTSGPRHIMTKFPVAAMADLEGAKIRTVQNPVHVATFTAFGANATAIAYPEVYGALQTGVVDGGDAANTNYYTARFYEVAPYWAQVSWLFYSNPIVMSEAAFQALSDEDKAIFERVGREVGRAQIEGWKESDARLLDELKAEGVTVTTPPREPFQEAVDGVYAEFLTSDFEKTWLDEIRAAR</sequence>
<dbReference type="InterPro" id="IPR038404">
    <property type="entry name" value="TRAP_DctP_sf"/>
</dbReference>
<name>A0A917Q3N2_9HYPH</name>
<dbReference type="GO" id="GO:0055085">
    <property type="term" value="P:transmembrane transport"/>
    <property type="evidence" value="ECO:0007669"/>
    <property type="project" value="InterPro"/>
</dbReference>
<keyword evidence="3" id="KW-1185">Reference proteome</keyword>
<dbReference type="InterPro" id="IPR018389">
    <property type="entry name" value="DctP_fam"/>
</dbReference>
<dbReference type="GO" id="GO:0030288">
    <property type="term" value="C:outer membrane-bounded periplasmic space"/>
    <property type="evidence" value="ECO:0007669"/>
    <property type="project" value="InterPro"/>
</dbReference>
<dbReference type="EMBL" id="BMMF01000001">
    <property type="protein sequence ID" value="GGK20720.1"/>
    <property type="molecule type" value="Genomic_DNA"/>
</dbReference>
<evidence type="ECO:0000313" key="2">
    <source>
        <dbReference type="EMBL" id="GGK20720.1"/>
    </source>
</evidence>
<reference evidence="2 3" key="1">
    <citation type="journal article" date="2014" name="Int. J. Syst. Evol. Microbiol.">
        <title>Complete genome sequence of Corynebacterium casei LMG S-19264T (=DSM 44701T), isolated from a smear-ripened cheese.</title>
        <authorList>
            <consortium name="US DOE Joint Genome Institute (JGI-PGF)"/>
            <person name="Walter F."/>
            <person name="Albersmeier A."/>
            <person name="Kalinowski J."/>
            <person name="Ruckert C."/>
        </authorList>
    </citation>
    <scope>NUCLEOTIDE SEQUENCE [LARGE SCALE GENOMIC DNA]</scope>
    <source>
        <strain evidence="2 3">CGMCC 1.9161</strain>
    </source>
</reference>
<dbReference type="GO" id="GO:0030246">
    <property type="term" value="F:carbohydrate binding"/>
    <property type="evidence" value="ECO:0007669"/>
    <property type="project" value="TreeGrafter"/>
</dbReference>
<dbReference type="Gene3D" id="3.40.190.170">
    <property type="entry name" value="Bacterial extracellular solute-binding protein, family 7"/>
    <property type="match status" value="1"/>
</dbReference>
<dbReference type="Proteomes" id="UP000600449">
    <property type="component" value="Unassembled WGS sequence"/>
</dbReference>
<dbReference type="AlphaFoldDB" id="A0A917Q3N2"/>
<dbReference type="PANTHER" id="PTHR33376">
    <property type="match status" value="1"/>
</dbReference>
<accession>A0A917Q3N2</accession>
<dbReference type="PIRSF" id="PIRSF006470">
    <property type="entry name" value="DctB"/>
    <property type="match status" value="1"/>
</dbReference>